<organism evidence="3 4">
    <name type="scientific">Qipengyuania citrea LAMA 915</name>
    <dbReference type="NCBI Taxonomy" id="1306953"/>
    <lineage>
        <taxon>Bacteria</taxon>
        <taxon>Pseudomonadati</taxon>
        <taxon>Pseudomonadota</taxon>
        <taxon>Alphaproteobacteria</taxon>
        <taxon>Sphingomonadales</taxon>
        <taxon>Erythrobacteraceae</taxon>
        <taxon>Qipengyuania</taxon>
    </lineage>
</organism>
<feature type="region of interest" description="Disordered" evidence="1">
    <location>
        <begin position="1"/>
        <end position="54"/>
    </location>
</feature>
<dbReference type="STRING" id="1306953.J121_2871"/>
<evidence type="ECO:0000313" key="4">
    <source>
        <dbReference type="Proteomes" id="UP000037446"/>
    </source>
</evidence>
<dbReference type="InterPro" id="IPR016071">
    <property type="entry name" value="Staphylococal_nuclease_OB-fold"/>
</dbReference>
<dbReference type="SUPFAM" id="SSF55166">
    <property type="entry name" value="Hedgehog/DD-peptidase"/>
    <property type="match status" value="1"/>
</dbReference>
<dbReference type="Proteomes" id="UP000037446">
    <property type="component" value="Unassembled WGS sequence"/>
</dbReference>
<proteinExistence type="predicted"/>
<reference evidence="3" key="1">
    <citation type="submission" date="2015-02" db="EMBL/GenBank/DDBJ databases">
        <authorList>
            <person name="Chooi Y.-H."/>
        </authorList>
    </citation>
    <scope>NUCLEOTIDE SEQUENCE [LARGE SCALE GENOMIC DNA]</scope>
    <source>
        <strain evidence="3">LAMA 915</strain>
    </source>
</reference>
<dbReference type="SMART" id="SM00318">
    <property type="entry name" value="SNc"/>
    <property type="match status" value="1"/>
</dbReference>
<dbReference type="PATRIC" id="fig|1306953.7.peg.2977"/>
<sequence length="1619" mass="171718">MSVPPPPPGFRLNDEQPAPAERKGGLFRGARKRATPPPEGFVLGNPTATDGDTVRSGDARVRVVGVDAPEIKQLGYDRQGNALPIGEQSRAFLQDTLGRGTATVGPSFGSSWGRRVAPVNVGQTDAGLASLRYGQGFAAPEYLLEDPSRMSDYVQAESRARTNRLGVHGVYTQTPAEFRDNPVTSPATRDMAQFWDTPTPLQPLAPEVRDGYAELLRNGTAAEINAFLTANGYETSRPEDLRAWVARRDAGDEVEYAISQEAPPLPMIDLGGGATGAGVRKFGSGFLAGGLDEIGAVVDTLGGTEGRESVWNSDRRLADIWANNQSQNAAGLSYDQTTYPTASTIGEVSGALASGFAIPYGQGARTVPQLARVGGVYGGAEGFLGTDGRTAERLTGAAIGVPVGAAVNAVGGKALEYGMPVAARAYRALTGRSGNAGANAAGETVEAYGEEQALDSALEAAGDAPAPPPGFRLDAQPMADNASPSLSVEPSAGAYGNARRLLDPTTRAQLLASSANVSPGDMLPMPSNFVDGVEDSMAAQVGRFAAARAPNERDALTRYTLTSYTGQEVPKVGPVDMVGWLRTVGGLRDQGGELSHMGIVSNAARRGLEHVGQEARFGPLVQDQGMTLDDAALAAWEAGYFPELRERPDVNTFLDALRDTYNGGAGRRFRPDDAPEVEAYENLQTERYDFEQDAQEAGGRLWQDRSEPAEGGAPFPPVRAYEEWPAEAVERVGNINLANLDSPQDISRALAQTEKLVGFDAATRGRVTQAETELLAADLGMTADKLLSRRKGQAFNAEEALAARQILAKSGNELVNAAKRMRALGDDPGAEALAEFRQKWVRHAAIQEQVAGMTAEAGRALQQFRQGADSRAVRGDVLSAFVRAGGGGDNLKDAADALLDAVEMGPGKFNAFAAKAMKPKWRQKIGELYINMLLSNPPTHIVNMVSNTLTSMLQVPEYAAGAAVGAARRALGGKDAAPRILSSEVGARAFGLIQGTKEGASLFAKALRTGDADDFVSKVEGDEYKAISGLKGEAIRLPTRFLTAEDQLFKGIARRMALNGLAARKAAREGLSGGDLSARIAELVSDPPADMFEEAMEYGRYLTFQNKLGPSGQAVSSFTSNNLPGKIIVPFVRTPINLLKFATERSPAAPLLKEFRDDFQAGGERRDLAIARMMLGTGLAATMYQAAQDGTITGAVPPDPKKAKLLYADGWQPYSVRVGDQWVSYSRLDPLSTTIGVAADMATLPEGLSDRQADDKGTMLVASIMGNLASKTWLSGATAFVEGLSDPGRYAGSWLQRTAGAFAVPAGVAGVARSMDPILRRRESIGEAIQARVPGLSDDLLPRRDVFGEPVELGNWGPDFLSPFWASQQKNDPVVGEMLRIGAGVSEPGKTYTDEGQRVEYAPEEYDRYHEIAGRLTYNRLLGLVGSGEYSGMGDDARRKAVKKAIREARKTAREVLGYPAYPLPAKGALPPPEPAARPTGGAAVPPPPPGFRVEGESAGVNYFRDVQEAIPGVGVTSGYRTPEYQADMRRRGYNPAPNSAHLSGSALDLTPPPGRSMSWLQGQVAERFPNARALNEGDHLHVVFPGYYGAPVLGGAQGAGVVNPYSNVPPPPPGFSLN</sequence>
<dbReference type="Gene3D" id="3.30.1380.10">
    <property type="match status" value="1"/>
</dbReference>
<gene>
    <name evidence="3" type="ORF">J121_2871</name>
</gene>
<protein>
    <submittedName>
        <fullName evidence="3">Phage-related protein</fullName>
    </submittedName>
</protein>
<accession>A0A0L1KH07</accession>
<name>A0A0L1KH07_9SPHN</name>
<dbReference type="EMBL" id="JYNE01000017">
    <property type="protein sequence ID" value="KNH03092.1"/>
    <property type="molecule type" value="Genomic_DNA"/>
</dbReference>
<dbReference type="InterPro" id="IPR035437">
    <property type="entry name" value="SNase_OB-fold_sf"/>
</dbReference>
<evidence type="ECO:0000259" key="2">
    <source>
        <dbReference type="PROSITE" id="PS50830"/>
    </source>
</evidence>
<comment type="caution">
    <text evidence="3">The sequence shown here is derived from an EMBL/GenBank/DDBJ whole genome shotgun (WGS) entry which is preliminary data.</text>
</comment>
<feature type="domain" description="TNase-like" evidence="2">
    <location>
        <begin position="50"/>
        <end position="170"/>
    </location>
</feature>
<dbReference type="InterPro" id="IPR009045">
    <property type="entry name" value="Zn_M74/Hedgehog-like"/>
</dbReference>
<dbReference type="RefSeq" id="WP_157052067.1">
    <property type="nucleotide sequence ID" value="NZ_JYNE01000017.1"/>
</dbReference>
<evidence type="ECO:0000256" key="1">
    <source>
        <dbReference type="SAM" id="MobiDB-lite"/>
    </source>
</evidence>
<dbReference type="PROSITE" id="PS50830">
    <property type="entry name" value="TNASE_3"/>
    <property type="match status" value="1"/>
</dbReference>
<dbReference type="Gene3D" id="2.40.50.90">
    <property type="match status" value="1"/>
</dbReference>
<evidence type="ECO:0000313" key="3">
    <source>
        <dbReference type="EMBL" id="KNH03092.1"/>
    </source>
</evidence>
<dbReference type="SUPFAM" id="SSF50199">
    <property type="entry name" value="Staphylococcal nuclease"/>
    <property type="match status" value="1"/>
</dbReference>